<dbReference type="InterPro" id="IPR053201">
    <property type="entry name" value="Flavunoidine_N-MTase"/>
</dbReference>
<proteinExistence type="predicted"/>
<comment type="caution">
    <text evidence="1">The sequence shown here is derived from an EMBL/GenBank/DDBJ whole genome shotgun (WGS) entry which is preliminary data.</text>
</comment>
<dbReference type="SUPFAM" id="SSF82199">
    <property type="entry name" value="SET domain"/>
    <property type="match status" value="1"/>
</dbReference>
<dbReference type="STRING" id="1507870.A0A1V8SS65"/>
<keyword evidence="2" id="KW-1185">Reference proteome</keyword>
<evidence type="ECO:0008006" key="3">
    <source>
        <dbReference type="Google" id="ProtNLM"/>
    </source>
</evidence>
<name>A0A1V8SS65_9PEZI</name>
<evidence type="ECO:0000313" key="1">
    <source>
        <dbReference type="EMBL" id="OQO01851.1"/>
    </source>
</evidence>
<dbReference type="InterPro" id="IPR046341">
    <property type="entry name" value="SET_dom_sf"/>
</dbReference>
<sequence length="222" mass="23900">MPDPNPTNDAKDTSDASTRVSKPLFPITTSGLDSFLAYKYDPASDSHSLTATYDLPPDTHIAYITTHTPSPTPLYSTIQTSRTTHLELNSPLLYLNHSCSPTASIHIFSPDAGARVYPSTLPRGFEPGLNAPASVKPGEHGIAGEVRVGEKGVRKEEGVTFFYPCTEWSMGRGFECNCGNEGCLGRIEGARGLSRTQMQGKGEVAGWIVEMMMERDAGGKCA</sequence>
<evidence type="ECO:0000313" key="2">
    <source>
        <dbReference type="Proteomes" id="UP000192596"/>
    </source>
</evidence>
<dbReference type="Gene3D" id="2.170.270.10">
    <property type="entry name" value="SET domain"/>
    <property type="match status" value="1"/>
</dbReference>
<reference evidence="2" key="1">
    <citation type="submission" date="2017-03" db="EMBL/GenBank/DDBJ databases">
        <title>Genomes of endolithic fungi from Antarctica.</title>
        <authorList>
            <person name="Coleine C."/>
            <person name="Masonjones S."/>
            <person name="Stajich J.E."/>
        </authorList>
    </citation>
    <scope>NUCLEOTIDE SEQUENCE [LARGE SCALE GENOMIC DNA]</scope>
    <source>
        <strain evidence="2">CCFEE 5527</strain>
    </source>
</reference>
<dbReference type="EMBL" id="NAJO01000029">
    <property type="protein sequence ID" value="OQO01851.1"/>
    <property type="molecule type" value="Genomic_DNA"/>
</dbReference>
<dbReference type="PANTHER" id="PTHR12350">
    <property type="entry name" value="HISTONE-LYSINE N-METHYLTRANSFERASE-RELATED"/>
    <property type="match status" value="1"/>
</dbReference>
<accession>A0A1V8SS65</accession>
<organism evidence="1 2">
    <name type="scientific">Cryoendolithus antarcticus</name>
    <dbReference type="NCBI Taxonomy" id="1507870"/>
    <lineage>
        <taxon>Eukaryota</taxon>
        <taxon>Fungi</taxon>
        <taxon>Dikarya</taxon>
        <taxon>Ascomycota</taxon>
        <taxon>Pezizomycotina</taxon>
        <taxon>Dothideomycetes</taxon>
        <taxon>Dothideomycetidae</taxon>
        <taxon>Cladosporiales</taxon>
        <taxon>Cladosporiaceae</taxon>
        <taxon>Cryoendolithus</taxon>
    </lineage>
</organism>
<protein>
    <recommendedName>
        <fullName evidence="3">Post-SET domain-containing protein</fullName>
    </recommendedName>
</protein>
<dbReference type="OrthoDB" id="5984008at2759"/>
<gene>
    <name evidence="1" type="ORF">B0A48_12324</name>
</gene>
<dbReference type="PANTHER" id="PTHR12350:SF19">
    <property type="entry name" value="SET DOMAIN-CONTAINING PROTEIN"/>
    <property type="match status" value="1"/>
</dbReference>
<dbReference type="InParanoid" id="A0A1V8SS65"/>
<dbReference type="AlphaFoldDB" id="A0A1V8SS65"/>
<dbReference type="Proteomes" id="UP000192596">
    <property type="component" value="Unassembled WGS sequence"/>
</dbReference>